<comment type="caution">
    <text evidence="4">Lacks conserved residue(s) required for the propagation of feature annotation.</text>
</comment>
<dbReference type="GO" id="GO:0006935">
    <property type="term" value="P:chemotaxis"/>
    <property type="evidence" value="ECO:0007669"/>
    <property type="project" value="InterPro"/>
</dbReference>
<dbReference type="RefSeq" id="WP_078746700.1">
    <property type="nucleotide sequence ID" value="NZ_FUXG01000042.1"/>
</dbReference>
<dbReference type="PANTHER" id="PTHR42872:SF6">
    <property type="entry name" value="PROTEIN-GLUTAMATE METHYLESTERASE_PROTEIN-GLUTAMINE GLUTAMINASE"/>
    <property type="match status" value="1"/>
</dbReference>
<dbReference type="PROSITE" id="PS50122">
    <property type="entry name" value="CHEB"/>
    <property type="match status" value="1"/>
</dbReference>
<evidence type="ECO:0000256" key="1">
    <source>
        <dbReference type="ARBA" id="ARBA00022801"/>
    </source>
</evidence>
<dbReference type="Pfam" id="PF01339">
    <property type="entry name" value="CheB_methylest"/>
    <property type="match status" value="1"/>
</dbReference>
<organism evidence="6 7">
    <name type="scientific">Oceanospirillum multiglobuliferum</name>
    <dbReference type="NCBI Taxonomy" id="64969"/>
    <lineage>
        <taxon>Bacteria</taxon>
        <taxon>Pseudomonadati</taxon>
        <taxon>Pseudomonadota</taxon>
        <taxon>Gammaproteobacteria</taxon>
        <taxon>Oceanospirillales</taxon>
        <taxon>Oceanospirillaceae</taxon>
        <taxon>Oceanospirillum</taxon>
    </lineage>
</organism>
<gene>
    <name evidence="6" type="ORF">BTE48_15940</name>
</gene>
<keyword evidence="1" id="KW-0378">Hydrolase</keyword>
<name>A0A1T4SP46_9GAMM</name>
<proteinExistence type="predicted"/>
<dbReference type="STRING" id="64969.SAMN02745127_03215"/>
<evidence type="ECO:0000313" key="7">
    <source>
        <dbReference type="Proteomes" id="UP000191418"/>
    </source>
</evidence>
<dbReference type="Proteomes" id="UP000191418">
    <property type="component" value="Unassembled WGS sequence"/>
</dbReference>
<dbReference type="EC" id="3.1.1.61" evidence="2"/>
<accession>A0A1T4SP46</accession>
<comment type="catalytic activity">
    <reaction evidence="3">
        <text>[protein]-L-glutamate 5-O-methyl ester + H2O = L-glutamyl-[protein] + methanol + H(+)</text>
        <dbReference type="Rhea" id="RHEA:23236"/>
        <dbReference type="Rhea" id="RHEA-COMP:10208"/>
        <dbReference type="Rhea" id="RHEA-COMP:10311"/>
        <dbReference type="ChEBI" id="CHEBI:15377"/>
        <dbReference type="ChEBI" id="CHEBI:15378"/>
        <dbReference type="ChEBI" id="CHEBI:17790"/>
        <dbReference type="ChEBI" id="CHEBI:29973"/>
        <dbReference type="ChEBI" id="CHEBI:82795"/>
        <dbReference type="EC" id="3.1.1.61"/>
    </reaction>
</comment>
<comment type="caution">
    <text evidence="6">The sequence shown here is derived from an EMBL/GenBank/DDBJ whole genome shotgun (WGS) entry which is preliminary data.</text>
</comment>
<dbReference type="Gene3D" id="3.40.50.180">
    <property type="entry name" value="Methylesterase CheB, C-terminal domain"/>
    <property type="match status" value="1"/>
</dbReference>
<dbReference type="GO" id="GO:0005737">
    <property type="term" value="C:cytoplasm"/>
    <property type="evidence" value="ECO:0007669"/>
    <property type="project" value="InterPro"/>
</dbReference>
<dbReference type="PANTHER" id="PTHR42872">
    <property type="entry name" value="PROTEIN-GLUTAMATE METHYLESTERASE/PROTEIN-GLUTAMINE GLUTAMINASE"/>
    <property type="match status" value="1"/>
</dbReference>
<dbReference type="AlphaFoldDB" id="A0A1T4SP46"/>
<feature type="domain" description="CheB-type methylesterase" evidence="5">
    <location>
        <begin position="1"/>
        <end position="109"/>
    </location>
</feature>
<keyword evidence="7" id="KW-1185">Reference proteome</keyword>
<dbReference type="EMBL" id="MTSM01000042">
    <property type="protein sequence ID" value="OPX54103.1"/>
    <property type="molecule type" value="Genomic_DNA"/>
</dbReference>
<dbReference type="CDD" id="cd16432">
    <property type="entry name" value="CheB_Rec"/>
    <property type="match status" value="1"/>
</dbReference>
<sequence>MNTTSVGNKLVVALDDGPAVNRHKPSVEVLYDSLLPIASSCAGVILTGMGADGAEGLKRLREAGARTFGQDEASCVVYGMPRAAANIGAVEFVHSLSQLPSQIAKIINS</sequence>
<evidence type="ECO:0000259" key="5">
    <source>
        <dbReference type="PROSITE" id="PS50122"/>
    </source>
</evidence>
<evidence type="ECO:0000256" key="4">
    <source>
        <dbReference type="PROSITE-ProRule" id="PRU00050"/>
    </source>
</evidence>
<reference evidence="6 7" key="1">
    <citation type="submission" date="2017-01" db="EMBL/GenBank/DDBJ databases">
        <title>Genome Sequencing of a Marine Spirillum, Oceanospirillum multiglobuliferum ATCC 33336, from Japan.</title>
        <authorList>
            <person name="Carney J.G."/>
            <person name="Trachtenberg A.M."/>
            <person name="Rheaume B.A."/>
            <person name="Linnane J.D."/>
            <person name="Pitts N.L."/>
            <person name="Mykles D.L."/>
            <person name="Maclea K.S."/>
        </authorList>
    </citation>
    <scope>NUCLEOTIDE SEQUENCE [LARGE SCALE GENOMIC DNA]</scope>
    <source>
        <strain evidence="6 7">ATCC 33336</strain>
    </source>
</reference>
<dbReference type="InterPro" id="IPR000673">
    <property type="entry name" value="Sig_transdc_resp-reg_Me-estase"/>
</dbReference>
<dbReference type="SUPFAM" id="SSF52738">
    <property type="entry name" value="Methylesterase CheB, C-terminal domain"/>
    <property type="match status" value="1"/>
</dbReference>
<protein>
    <recommendedName>
        <fullName evidence="2">protein-glutamate methylesterase</fullName>
        <ecNumber evidence="2">3.1.1.61</ecNumber>
    </recommendedName>
</protein>
<dbReference type="InterPro" id="IPR035909">
    <property type="entry name" value="CheB_C"/>
</dbReference>
<dbReference type="GO" id="GO:0000156">
    <property type="term" value="F:phosphorelay response regulator activity"/>
    <property type="evidence" value="ECO:0007669"/>
    <property type="project" value="InterPro"/>
</dbReference>
<evidence type="ECO:0000256" key="2">
    <source>
        <dbReference type="ARBA" id="ARBA00039140"/>
    </source>
</evidence>
<evidence type="ECO:0000313" key="6">
    <source>
        <dbReference type="EMBL" id="OPX54103.1"/>
    </source>
</evidence>
<dbReference type="GO" id="GO:0008984">
    <property type="term" value="F:protein-glutamate methylesterase activity"/>
    <property type="evidence" value="ECO:0007669"/>
    <property type="project" value="UniProtKB-EC"/>
</dbReference>
<evidence type="ECO:0000256" key="3">
    <source>
        <dbReference type="ARBA" id="ARBA00048267"/>
    </source>
</evidence>
<dbReference type="OrthoDB" id="9793421at2"/>